<dbReference type="EnsemblMetazoa" id="HelroT159961">
    <property type="protein sequence ID" value="HelroP159961"/>
    <property type="gene ID" value="HelroG159961"/>
</dbReference>
<evidence type="ECO:0000313" key="4">
    <source>
        <dbReference type="Proteomes" id="UP000015101"/>
    </source>
</evidence>
<dbReference type="EMBL" id="AMQM01000446">
    <property type="status" value="NOT_ANNOTATED_CDS"/>
    <property type="molecule type" value="Genomic_DNA"/>
</dbReference>
<proteinExistence type="predicted"/>
<sequence length="379" mass="43031">MEELKFHKEIENKLDKLVGMYKDDPLLDGDFKERIINIKTSTVPLDGFPNTPSTASKNTTNHVLNDLGFSNNQTNLHVFTDLGDNSNRGSYSVWQKNPNPADPLMFNYPPPFTTQKQDPFFTPSQFHIDPQMTSSFKTPNYPSAFPFIPPPPVNQFQPASSSFGEMNMFPSLMTSPTLNTFKTPVFTTLDIPQSTFKFSNSLPDLNVNSAVSGYYSDYTSHMKTSPSLYNYTETYSNPAKDKHVTYESNLTVNPDGNDVRNLLNVDQSLTFRRISSLGISNQLSQQISLLLNELKRLKETNAKLLEQLNGCRMELNDAKNKLVFSENQLQSLSRNGKLKAANQERDAAVARASYLEQRLLGWSYIEGKTKQNFYCWQQF</sequence>
<organism evidence="3 4">
    <name type="scientific">Helobdella robusta</name>
    <name type="common">Californian leech</name>
    <dbReference type="NCBI Taxonomy" id="6412"/>
    <lineage>
        <taxon>Eukaryota</taxon>
        <taxon>Metazoa</taxon>
        <taxon>Spiralia</taxon>
        <taxon>Lophotrochozoa</taxon>
        <taxon>Annelida</taxon>
        <taxon>Clitellata</taxon>
        <taxon>Hirudinea</taxon>
        <taxon>Rhynchobdellida</taxon>
        <taxon>Glossiphoniidae</taxon>
        <taxon>Helobdella</taxon>
    </lineage>
</organism>
<evidence type="ECO:0000313" key="3">
    <source>
        <dbReference type="EnsemblMetazoa" id="HelroP159961"/>
    </source>
</evidence>
<keyword evidence="4" id="KW-1185">Reference proteome</keyword>
<dbReference type="Proteomes" id="UP000015101">
    <property type="component" value="Unassembled WGS sequence"/>
</dbReference>
<dbReference type="RefSeq" id="XP_009015248.1">
    <property type="nucleotide sequence ID" value="XM_009017000.1"/>
</dbReference>
<dbReference type="HOGENOM" id="CLU_730119_0_0_1"/>
<feature type="coiled-coil region" evidence="1">
    <location>
        <begin position="280"/>
        <end position="358"/>
    </location>
</feature>
<reference evidence="2 4" key="2">
    <citation type="journal article" date="2013" name="Nature">
        <title>Insights into bilaterian evolution from three spiralian genomes.</title>
        <authorList>
            <person name="Simakov O."/>
            <person name="Marletaz F."/>
            <person name="Cho S.J."/>
            <person name="Edsinger-Gonzales E."/>
            <person name="Havlak P."/>
            <person name="Hellsten U."/>
            <person name="Kuo D.H."/>
            <person name="Larsson T."/>
            <person name="Lv J."/>
            <person name="Arendt D."/>
            <person name="Savage R."/>
            <person name="Osoegawa K."/>
            <person name="de Jong P."/>
            <person name="Grimwood J."/>
            <person name="Chapman J.A."/>
            <person name="Shapiro H."/>
            <person name="Aerts A."/>
            <person name="Otillar R.P."/>
            <person name="Terry A.Y."/>
            <person name="Boore J.L."/>
            <person name="Grigoriev I.V."/>
            <person name="Lindberg D.R."/>
            <person name="Seaver E.C."/>
            <person name="Weisblat D.A."/>
            <person name="Putnam N.H."/>
            <person name="Rokhsar D.S."/>
        </authorList>
    </citation>
    <scope>NUCLEOTIDE SEQUENCE</scope>
</reference>
<name>T1EPL7_HELRO</name>
<dbReference type="KEGG" id="hro:HELRODRAFT_159961"/>
<reference evidence="3" key="3">
    <citation type="submission" date="2015-06" db="UniProtKB">
        <authorList>
            <consortium name="EnsemblMetazoa"/>
        </authorList>
    </citation>
    <scope>IDENTIFICATION</scope>
</reference>
<keyword evidence="1" id="KW-0175">Coiled coil</keyword>
<protein>
    <submittedName>
        <fullName evidence="2 3">Uncharacterized protein</fullName>
    </submittedName>
</protein>
<evidence type="ECO:0000313" key="2">
    <source>
        <dbReference type="EMBL" id="ESO05880.1"/>
    </source>
</evidence>
<dbReference type="GeneID" id="20198517"/>
<gene>
    <name evidence="3" type="primary">20198517</name>
    <name evidence="2" type="ORF">HELRODRAFT_159961</name>
</gene>
<dbReference type="InParanoid" id="T1EPL7"/>
<reference evidence="4" key="1">
    <citation type="submission" date="2012-12" db="EMBL/GenBank/DDBJ databases">
        <authorList>
            <person name="Hellsten U."/>
            <person name="Grimwood J."/>
            <person name="Chapman J.A."/>
            <person name="Shapiro H."/>
            <person name="Aerts A."/>
            <person name="Otillar R.P."/>
            <person name="Terry A.Y."/>
            <person name="Boore J.L."/>
            <person name="Simakov O."/>
            <person name="Marletaz F."/>
            <person name="Cho S.-J."/>
            <person name="Edsinger-Gonzales E."/>
            <person name="Havlak P."/>
            <person name="Kuo D.-H."/>
            <person name="Larsson T."/>
            <person name="Lv J."/>
            <person name="Arendt D."/>
            <person name="Savage R."/>
            <person name="Osoegawa K."/>
            <person name="de Jong P."/>
            <person name="Lindberg D.R."/>
            <person name="Seaver E.C."/>
            <person name="Weisblat D.A."/>
            <person name="Putnam N.H."/>
            <person name="Grigoriev I.V."/>
            <person name="Rokhsar D.S."/>
        </authorList>
    </citation>
    <scope>NUCLEOTIDE SEQUENCE</scope>
</reference>
<dbReference type="EMBL" id="AMQM01000447">
    <property type="status" value="NOT_ANNOTATED_CDS"/>
    <property type="molecule type" value="Genomic_DNA"/>
</dbReference>
<evidence type="ECO:0000256" key="1">
    <source>
        <dbReference type="SAM" id="Coils"/>
    </source>
</evidence>
<dbReference type="AlphaFoldDB" id="T1EPL7"/>
<dbReference type="EMBL" id="KB096324">
    <property type="protein sequence ID" value="ESO05880.1"/>
    <property type="molecule type" value="Genomic_DNA"/>
</dbReference>
<dbReference type="CTD" id="20198517"/>
<accession>T1EPL7</accession>